<name>A0ABW4FYB3_9ACTN</name>
<feature type="modified residue" description="4-aspartylphosphate" evidence="3">
    <location>
        <position position="60"/>
    </location>
</feature>
<dbReference type="Pfam" id="PF00072">
    <property type="entry name" value="Response_reg"/>
    <property type="match status" value="1"/>
</dbReference>
<evidence type="ECO:0000256" key="3">
    <source>
        <dbReference type="PROSITE-ProRule" id="PRU00169"/>
    </source>
</evidence>
<evidence type="ECO:0000256" key="2">
    <source>
        <dbReference type="ARBA" id="ARBA00023125"/>
    </source>
</evidence>
<dbReference type="CDD" id="cd17535">
    <property type="entry name" value="REC_NarL-like"/>
    <property type="match status" value="1"/>
</dbReference>
<reference evidence="7" key="1">
    <citation type="journal article" date="2019" name="Int. J. Syst. Evol. Microbiol.">
        <title>The Global Catalogue of Microorganisms (GCM) 10K type strain sequencing project: providing services to taxonomists for standard genome sequencing and annotation.</title>
        <authorList>
            <consortium name="The Broad Institute Genomics Platform"/>
            <consortium name="The Broad Institute Genome Sequencing Center for Infectious Disease"/>
            <person name="Wu L."/>
            <person name="Ma J."/>
        </authorList>
    </citation>
    <scope>NUCLEOTIDE SEQUENCE [LARGE SCALE GENOMIC DNA]</scope>
    <source>
        <strain evidence="7">CGMCC 1.15399</strain>
    </source>
</reference>
<keyword evidence="1 3" id="KW-0597">Phosphoprotein</keyword>
<dbReference type="InterPro" id="IPR039420">
    <property type="entry name" value="WalR-like"/>
</dbReference>
<dbReference type="CDD" id="cd06170">
    <property type="entry name" value="LuxR_C_like"/>
    <property type="match status" value="1"/>
</dbReference>
<sequence length="220" mass="23513">MTERNSRIRVAIVDDHTLFRVGLREIIENQKDMEVVGEAGDAYNALTLVAQVKPDVLLLDVSIPGGDVTDNIHEIGEVSPTTRIVILSMQDAPELILELVGLGIRGYLHKSASWDELIAAIRMATPGTDRVLLAVSRQSLLGMPAGAANKPSSGPLSPRELEVLELVAKAMSNAQIAAEIMLTEATVKRHLHNIFVKLGAVSRIDAVNKATAASLISNGG</sequence>
<dbReference type="SMART" id="SM00448">
    <property type="entry name" value="REC"/>
    <property type="match status" value="1"/>
</dbReference>
<evidence type="ECO:0000259" key="5">
    <source>
        <dbReference type="PROSITE" id="PS50110"/>
    </source>
</evidence>
<feature type="domain" description="HTH luxR-type" evidence="4">
    <location>
        <begin position="149"/>
        <end position="214"/>
    </location>
</feature>
<dbReference type="RefSeq" id="WP_219536747.1">
    <property type="nucleotide sequence ID" value="NZ_JAHKRM010000032.1"/>
</dbReference>
<gene>
    <name evidence="6" type="ORF">ACFSJ0_00645</name>
</gene>
<evidence type="ECO:0000256" key="1">
    <source>
        <dbReference type="ARBA" id="ARBA00022553"/>
    </source>
</evidence>
<dbReference type="InterPro" id="IPR000792">
    <property type="entry name" value="Tscrpt_reg_LuxR_C"/>
</dbReference>
<dbReference type="InterPro" id="IPR058245">
    <property type="entry name" value="NreC/VraR/RcsB-like_REC"/>
</dbReference>
<dbReference type="EMBL" id="JBHUCM010000001">
    <property type="protein sequence ID" value="MFD1535517.1"/>
    <property type="molecule type" value="Genomic_DNA"/>
</dbReference>
<dbReference type="InterPro" id="IPR001789">
    <property type="entry name" value="Sig_transdc_resp-reg_receiver"/>
</dbReference>
<dbReference type="SMART" id="SM00421">
    <property type="entry name" value="HTH_LUXR"/>
    <property type="match status" value="1"/>
</dbReference>
<keyword evidence="2" id="KW-0238">DNA-binding</keyword>
<dbReference type="PROSITE" id="PS50110">
    <property type="entry name" value="RESPONSE_REGULATORY"/>
    <property type="match status" value="1"/>
</dbReference>
<feature type="domain" description="Response regulatory" evidence="5">
    <location>
        <begin position="9"/>
        <end position="125"/>
    </location>
</feature>
<proteinExistence type="predicted"/>
<dbReference type="PROSITE" id="PS50043">
    <property type="entry name" value="HTH_LUXR_2"/>
    <property type="match status" value="1"/>
</dbReference>
<accession>A0ABW4FYB3</accession>
<evidence type="ECO:0000313" key="6">
    <source>
        <dbReference type="EMBL" id="MFD1535517.1"/>
    </source>
</evidence>
<protein>
    <submittedName>
        <fullName evidence="6">Response regulator</fullName>
    </submittedName>
</protein>
<organism evidence="6 7">
    <name type="scientific">Nonomuraea guangzhouensis</name>
    <dbReference type="NCBI Taxonomy" id="1291555"/>
    <lineage>
        <taxon>Bacteria</taxon>
        <taxon>Bacillati</taxon>
        <taxon>Actinomycetota</taxon>
        <taxon>Actinomycetes</taxon>
        <taxon>Streptosporangiales</taxon>
        <taxon>Streptosporangiaceae</taxon>
        <taxon>Nonomuraea</taxon>
    </lineage>
</organism>
<comment type="caution">
    <text evidence="6">The sequence shown here is derived from an EMBL/GenBank/DDBJ whole genome shotgun (WGS) entry which is preliminary data.</text>
</comment>
<dbReference type="PANTHER" id="PTHR43214">
    <property type="entry name" value="TWO-COMPONENT RESPONSE REGULATOR"/>
    <property type="match status" value="1"/>
</dbReference>
<keyword evidence="7" id="KW-1185">Reference proteome</keyword>
<evidence type="ECO:0000313" key="7">
    <source>
        <dbReference type="Proteomes" id="UP001597097"/>
    </source>
</evidence>
<evidence type="ECO:0000259" key="4">
    <source>
        <dbReference type="PROSITE" id="PS50043"/>
    </source>
</evidence>
<dbReference type="Pfam" id="PF00196">
    <property type="entry name" value="GerE"/>
    <property type="match status" value="1"/>
</dbReference>
<dbReference type="Proteomes" id="UP001597097">
    <property type="component" value="Unassembled WGS sequence"/>
</dbReference>